<feature type="signal peptide" evidence="1">
    <location>
        <begin position="1"/>
        <end position="35"/>
    </location>
</feature>
<gene>
    <name evidence="2" type="ORF">HDA32_002887</name>
</gene>
<evidence type="ECO:0000313" key="2">
    <source>
        <dbReference type="EMBL" id="NYE47767.1"/>
    </source>
</evidence>
<keyword evidence="1" id="KW-0732">Signal</keyword>
<evidence type="ECO:0000313" key="3">
    <source>
        <dbReference type="Proteomes" id="UP000589036"/>
    </source>
</evidence>
<dbReference type="Proteomes" id="UP000589036">
    <property type="component" value="Unassembled WGS sequence"/>
</dbReference>
<keyword evidence="3" id="KW-1185">Reference proteome</keyword>
<protein>
    <recommendedName>
        <fullName evidence="4">Secreted protein</fullName>
    </recommendedName>
</protein>
<name>A0A852TWT1_9ACTN</name>
<dbReference type="RefSeq" id="WP_246334342.1">
    <property type="nucleotide sequence ID" value="NZ_BAAAYY010000003.1"/>
</dbReference>
<comment type="caution">
    <text evidence="2">The sequence shown here is derived from an EMBL/GenBank/DDBJ whole genome shotgun (WGS) entry which is preliminary data.</text>
</comment>
<accession>A0A852TWT1</accession>
<dbReference type="AlphaFoldDB" id="A0A852TWT1"/>
<feature type="chain" id="PRO_5033062428" description="Secreted protein" evidence="1">
    <location>
        <begin position="36"/>
        <end position="177"/>
    </location>
</feature>
<evidence type="ECO:0008006" key="4">
    <source>
        <dbReference type="Google" id="ProtNLM"/>
    </source>
</evidence>
<sequence>MHARARRGRPDVRRGGGAGLALTALCALTACGAAAGSGVGCTMPAAVVGVSLDVEESDAAGVAEAAMEVCWDGRCREPEVLLSPATSAQPEECEEGPDGACGASMVPTGGLHGIAQVPDLPAEPVEVRVVLSDHGGRDVLDERITVTPEMIHNGPDCGADGPQAGVVVEDGGLRERE</sequence>
<dbReference type="PROSITE" id="PS51257">
    <property type="entry name" value="PROKAR_LIPOPROTEIN"/>
    <property type="match status" value="1"/>
</dbReference>
<evidence type="ECO:0000256" key="1">
    <source>
        <dbReference type="SAM" id="SignalP"/>
    </source>
</evidence>
<reference evidence="2 3" key="1">
    <citation type="submission" date="2020-07" db="EMBL/GenBank/DDBJ databases">
        <title>Sequencing the genomes of 1000 actinobacteria strains.</title>
        <authorList>
            <person name="Klenk H.-P."/>
        </authorList>
    </citation>
    <scope>NUCLEOTIDE SEQUENCE [LARGE SCALE GENOMIC DNA]</scope>
    <source>
        <strain evidence="2 3">CXB654</strain>
    </source>
</reference>
<organism evidence="2 3">
    <name type="scientific">Spinactinospora alkalitolerans</name>
    <dbReference type="NCBI Taxonomy" id="687207"/>
    <lineage>
        <taxon>Bacteria</taxon>
        <taxon>Bacillati</taxon>
        <taxon>Actinomycetota</taxon>
        <taxon>Actinomycetes</taxon>
        <taxon>Streptosporangiales</taxon>
        <taxon>Nocardiopsidaceae</taxon>
        <taxon>Spinactinospora</taxon>
    </lineage>
</organism>
<dbReference type="EMBL" id="JACCCC010000001">
    <property type="protein sequence ID" value="NYE47767.1"/>
    <property type="molecule type" value="Genomic_DNA"/>
</dbReference>
<proteinExistence type="predicted"/>